<accession>A0A1B6FJN3</accession>
<keyword evidence="1" id="KW-0732">Signal</keyword>
<sequence>MWPLLVLLLTERSLAAPDSDDTDTVEHRVTASQAAAALSLLNLTQLEGQGCPPCTDRQKGYCLSDDLLMDHCTCDHRHVERLPYVEHTCYVPSRIHPTFASDCLEYVRLLECCCHASLLPLMKKKMHNASDALRLSHYLLPVLLVSRWLLLRSTSSV</sequence>
<dbReference type="EMBL" id="GECZ01019546">
    <property type="protein sequence ID" value="JAS50223.1"/>
    <property type="molecule type" value="Transcribed_RNA"/>
</dbReference>
<feature type="domain" description="CCC" evidence="2">
    <location>
        <begin position="25"/>
        <end position="120"/>
    </location>
</feature>
<evidence type="ECO:0000256" key="1">
    <source>
        <dbReference type="SAM" id="SignalP"/>
    </source>
</evidence>
<dbReference type="AlphaFoldDB" id="A0A1B6FJN3"/>
<gene>
    <name evidence="3" type="ORF">g.17157</name>
</gene>
<organism evidence="3">
    <name type="scientific">Cuerna arida</name>
    <dbReference type="NCBI Taxonomy" id="1464854"/>
    <lineage>
        <taxon>Eukaryota</taxon>
        <taxon>Metazoa</taxon>
        <taxon>Ecdysozoa</taxon>
        <taxon>Arthropoda</taxon>
        <taxon>Hexapoda</taxon>
        <taxon>Insecta</taxon>
        <taxon>Pterygota</taxon>
        <taxon>Neoptera</taxon>
        <taxon>Paraneoptera</taxon>
        <taxon>Hemiptera</taxon>
        <taxon>Auchenorrhyncha</taxon>
        <taxon>Membracoidea</taxon>
        <taxon>Cicadellidae</taxon>
        <taxon>Cicadellinae</taxon>
        <taxon>Proconiini</taxon>
        <taxon>Cuerna</taxon>
    </lineage>
</organism>
<proteinExistence type="predicted"/>
<reference evidence="3" key="1">
    <citation type="submission" date="2015-11" db="EMBL/GenBank/DDBJ databases">
        <title>De novo transcriptome assembly of four potential Pierce s Disease insect vectors from Arizona vineyards.</title>
        <authorList>
            <person name="Tassone E.E."/>
        </authorList>
    </citation>
    <scope>NUCLEOTIDE SEQUENCE</scope>
</reference>
<dbReference type="InterPro" id="IPR058250">
    <property type="entry name" value="CCC"/>
</dbReference>
<evidence type="ECO:0000259" key="2">
    <source>
        <dbReference type="Pfam" id="PF26644"/>
    </source>
</evidence>
<protein>
    <recommendedName>
        <fullName evidence="2">CCC domain-containing protein</fullName>
    </recommendedName>
</protein>
<name>A0A1B6FJN3_9HEMI</name>
<feature type="chain" id="PRO_5012701043" description="CCC domain-containing protein" evidence="1">
    <location>
        <begin position="16"/>
        <end position="157"/>
    </location>
</feature>
<feature type="signal peptide" evidence="1">
    <location>
        <begin position="1"/>
        <end position="15"/>
    </location>
</feature>
<dbReference type="Pfam" id="PF26644">
    <property type="entry name" value="CCC"/>
    <property type="match status" value="1"/>
</dbReference>
<evidence type="ECO:0000313" key="3">
    <source>
        <dbReference type="EMBL" id="JAS50223.1"/>
    </source>
</evidence>